<evidence type="ECO:0000256" key="3">
    <source>
        <dbReference type="SAM" id="SignalP"/>
    </source>
</evidence>
<protein>
    <submittedName>
        <fullName evidence="4">Uncharacterized protein</fullName>
    </submittedName>
</protein>
<evidence type="ECO:0000313" key="4">
    <source>
        <dbReference type="EMBL" id="GAT59091.1"/>
    </source>
</evidence>
<dbReference type="EMBL" id="DF849818">
    <property type="protein sequence ID" value="GAT59091.1"/>
    <property type="molecule type" value="Genomic_DNA"/>
</dbReference>
<feature type="signal peptide" evidence="3">
    <location>
        <begin position="1"/>
        <end position="32"/>
    </location>
</feature>
<proteinExistence type="predicted"/>
<keyword evidence="5" id="KW-1185">Reference proteome</keyword>
<feature type="region of interest" description="Disordered" evidence="1">
    <location>
        <begin position="185"/>
        <end position="270"/>
    </location>
</feature>
<evidence type="ECO:0000256" key="1">
    <source>
        <dbReference type="SAM" id="MobiDB-lite"/>
    </source>
</evidence>
<keyword evidence="2" id="KW-0812">Transmembrane</keyword>
<gene>
    <name evidence="4" type="ORF">MCHLO_15434</name>
</gene>
<reference evidence="4" key="1">
    <citation type="submission" date="2014-09" db="EMBL/GenBank/DDBJ databases">
        <title>Genome sequence of the luminous mushroom Mycena chlorophos for searching fungal bioluminescence genes.</title>
        <authorList>
            <person name="Tanaka Y."/>
            <person name="Kasuga D."/>
            <person name="Oba Y."/>
            <person name="Hase S."/>
            <person name="Sato K."/>
            <person name="Oba Y."/>
            <person name="Sakakibara Y."/>
        </authorList>
    </citation>
    <scope>NUCLEOTIDE SEQUENCE</scope>
</reference>
<evidence type="ECO:0000256" key="2">
    <source>
        <dbReference type="SAM" id="Phobius"/>
    </source>
</evidence>
<keyword evidence="2" id="KW-1133">Transmembrane helix</keyword>
<feature type="compositionally biased region" description="Low complexity" evidence="1">
    <location>
        <begin position="194"/>
        <end position="259"/>
    </location>
</feature>
<keyword evidence="3" id="KW-0732">Signal</keyword>
<feature type="region of interest" description="Disordered" evidence="1">
    <location>
        <begin position="410"/>
        <end position="464"/>
    </location>
</feature>
<organism evidence="4 5">
    <name type="scientific">Mycena chlorophos</name>
    <name type="common">Agaric fungus</name>
    <name type="synonym">Agaricus chlorophos</name>
    <dbReference type="NCBI Taxonomy" id="658473"/>
    <lineage>
        <taxon>Eukaryota</taxon>
        <taxon>Fungi</taxon>
        <taxon>Dikarya</taxon>
        <taxon>Basidiomycota</taxon>
        <taxon>Agaricomycotina</taxon>
        <taxon>Agaricomycetes</taxon>
        <taxon>Agaricomycetidae</taxon>
        <taxon>Agaricales</taxon>
        <taxon>Marasmiineae</taxon>
        <taxon>Mycenaceae</taxon>
        <taxon>Mycena</taxon>
    </lineage>
</organism>
<dbReference type="Proteomes" id="UP000815677">
    <property type="component" value="Unassembled WGS sequence"/>
</dbReference>
<feature type="chain" id="PRO_5045708164" evidence="3">
    <location>
        <begin position="33"/>
        <end position="504"/>
    </location>
</feature>
<feature type="transmembrane region" description="Helical" evidence="2">
    <location>
        <begin position="276"/>
        <end position="297"/>
    </location>
</feature>
<sequence>MGRPRSFPDLLPSLLTPLLLLLLVCNAPSANGAVTNTTFDNTSPKFTFSGGWTSISPSSPCDYCSSKPDASQTYNQTWEDGNYASNAREQTTGTFTFTGSAVYIYGIDQATSQPNIVFTLGDIQSTHHYTGTEQFAYNALFFSAAGLDASTEQTVSWVYELDQSTGVSVQEALFDYAIVTSGTDNVAAPNPDVTTTTASSQTSTQTQTQTGSSTGSSAQHSSSSLSTNAVSLSDARSSSPASSPSSTSSAISGAVGTSSPETQSNASHTSNNTGTIVGGLLAALFAIGLALIVFFLCRRRAQRQRAQIDAERAAAGLPPLPPQPMMRRIQAGNYTLHPFVQDDQTGPTGNVFAQSALASSSNNASAAALVPLRRDTLAAGAAANSSSAEGANEVAAVAGASATEQYPIEKTPLPQTSTNNLTRQPSQTHFGYSSSPEKQPLETPLDTDGSTLISPGDSVSAVMSSTTSARERYLEERLAMLEAHVAQYMPPPYEHSEAGPPPAA</sequence>
<keyword evidence="2" id="KW-0472">Membrane</keyword>
<name>A0ABQ0M6U0_MYCCL</name>
<evidence type="ECO:0000313" key="5">
    <source>
        <dbReference type="Proteomes" id="UP000815677"/>
    </source>
</evidence>
<feature type="compositionally biased region" description="Polar residues" evidence="1">
    <location>
        <begin position="260"/>
        <end position="270"/>
    </location>
</feature>
<accession>A0ABQ0M6U0</accession>
<feature type="compositionally biased region" description="Polar residues" evidence="1">
    <location>
        <begin position="413"/>
        <end position="437"/>
    </location>
</feature>